<sequence>MASPILISNPPPGFSILAIVRGFQLAILGAYRTLQNPSLLTQRFYRQSLIAIQASIVIQGLIWSPIIFLRVLLKLVAVATKSRGLDHIVHSLKSFQFNVLNISVFLISGSRFFSKQLDDLFLQSLKFIDETHLSKHPQSDRLYHENLVALSTEEKIVDDRPTIQGIKKKWATSQEFSTFMRRHINRTLMSIGVYFLSKVPFFGSVILGLVSYLNLDSKIGTMNAAVIFGVLQLVPKRWAVLFLTTYWGSRSMTHDLLAPYFSRVRFTKSEKDQWIRSREGLLFGFGLCHYLIIRRLPWVGLLLYGFAESSVAYLVTKVSDPPPRQISQLVKWNSSQLVWNREKELDLLSGSFVDKDEGFQPVPGSYIFQH</sequence>
<proteinExistence type="predicted"/>
<dbReference type="EMBL" id="LGST01000037">
    <property type="protein sequence ID" value="KND97958.1"/>
    <property type="molecule type" value="Genomic_DNA"/>
</dbReference>
<accession>A0A0L0NV81</accession>
<dbReference type="VEuPathDB" id="FungiDB:CJI97_003117"/>
<dbReference type="VEuPathDB" id="FungiDB:QG37_05185"/>
<dbReference type="PANTHER" id="PTHR38421:SF1">
    <property type="entry name" value="TRANSMEMBRANE PROTEIN"/>
    <property type="match status" value="1"/>
</dbReference>
<keyword evidence="1" id="KW-0812">Transmembrane</keyword>
<comment type="caution">
    <text evidence="2">The sequence shown here is derived from an EMBL/GenBank/DDBJ whole genome shotgun (WGS) entry which is preliminary data.</text>
</comment>
<keyword evidence="1" id="KW-1133">Transmembrane helix</keyword>
<protein>
    <submittedName>
        <fullName evidence="2">Uncharacterized protein</fullName>
    </submittedName>
</protein>
<gene>
    <name evidence="2" type="ORF">QG37_05185</name>
</gene>
<dbReference type="VEuPathDB" id="FungiDB:CJI96_0000875"/>
<dbReference type="Proteomes" id="UP000037122">
    <property type="component" value="Unassembled WGS sequence"/>
</dbReference>
<organism evidence="2 3">
    <name type="scientific">Candidozyma auris</name>
    <name type="common">Yeast</name>
    <name type="synonym">Candida auris</name>
    <dbReference type="NCBI Taxonomy" id="498019"/>
    <lineage>
        <taxon>Eukaryota</taxon>
        <taxon>Fungi</taxon>
        <taxon>Dikarya</taxon>
        <taxon>Ascomycota</taxon>
        <taxon>Saccharomycotina</taxon>
        <taxon>Pichiomycetes</taxon>
        <taxon>Metschnikowiaceae</taxon>
        <taxon>Candidozyma</taxon>
    </lineage>
</organism>
<dbReference type="AlphaFoldDB" id="A0A0L0NV81"/>
<evidence type="ECO:0000256" key="1">
    <source>
        <dbReference type="SAM" id="Phobius"/>
    </source>
</evidence>
<evidence type="ECO:0000313" key="2">
    <source>
        <dbReference type="EMBL" id="KND97958.1"/>
    </source>
</evidence>
<dbReference type="VEuPathDB" id="FungiDB:B9J08_003045"/>
<evidence type="ECO:0000313" key="3">
    <source>
        <dbReference type="Proteomes" id="UP000037122"/>
    </source>
</evidence>
<feature type="transmembrane region" description="Helical" evidence="1">
    <location>
        <begin position="12"/>
        <end position="31"/>
    </location>
</feature>
<dbReference type="PANTHER" id="PTHR38421">
    <property type="entry name" value="TRANSMEMBRANE PROTEIN USGS"/>
    <property type="match status" value="1"/>
</dbReference>
<keyword evidence="1" id="KW-0472">Membrane</keyword>
<dbReference type="VEuPathDB" id="FungiDB:CJJ07_005485"/>
<dbReference type="VEuPathDB" id="FungiDB:CJJ09_001059"/>
<reference evidence="3" key="1">
    <citation type="journal article" date="2015" name="BMC Genomics">
        <title>Draft genome of a commonly misdiagnosed multidrug resistant pathogen Candida auris.</title>
        <authorList>
            <person name="Chatterjee S."/>
            <person name="Alampalli S.V."/>
            <person name="Nageshan R.K."/>
            <person name="Chettiar S.T."/>
            <person name="Joshi S."/>
            <person name="Tatu U.S."/>
        </authorList>
    </citation>
    <scope>NUCLEOTIDE SEQUENCE [LARGE SCALE GENOMIC DNA]</scope>
    <source>
        <strain evidence="3">6684</strain>
    </source>
</reference>
<name>A0A0L0NV81_CANAR</name>
<feature type="transmembrane region" description="Helical" evidence="1">
    <location>
        <begin position="51"/>
        <end position="73"/>
    </location>
</feature>
<feature type="transmembrane region" description="Helical" evidence="1">
    <location>
        <begin position="191"/>
        <end position="213"/>
    </location>
</feature>